<feature type="region of interest" description="Disordered" evidence="1">
    <location>
        <begin position="56"/>
        <end position="123"/>
    </location>
</feature>
<dbReference type="EMBL" id="BPLQ01004000">
    <property type="protein sequence ID" value="GIY04907.1"/>
    <property type="molecule type" value="Genomic_DNA"/>
</dbReference>
<accession>A0AAV4Q9L1</accession>
<organism evidence="2 3">
    <name type="scientific">Caerostris darwini</name>
    <dbReference type="NCBI Taxonomy" id="1538125"/>
    <lineage>
        <taxon>Eukaryota</taxon>
        <taxon>Metazoa</taxon>
        <taxon>Ecdysozoa</taxon>
        <taxon>Arthropoda</taxon>
        <taxon>Chelicerata</taxon>
        <taxon>Arachnida</taxon>
        <taxon>Araneae</taxon>
        <taxon>Araneomorphae</taxon>
        <taxon>Entelegynae</taxon>
        <taxon>Araneoidea</taxon>
        <taxon>Araneidae</taxon>
        <taxon>Caerostris</taxon>
    </lineage>
</organism>
<evidence type="ECO:0000313" key="2">
    <source>
        <dbReference type="EMBL" id="GIY04907.1"/>
    </source>
</evidence>
<feature type="region of interest" description="Disordered" evidence="1">
    <location>
        <begin position="1"/>
        <end position="25"/>
    </location>
</feature>
<protein>
    <submittedName>
        <fullName evidence="2">Uncharacterized protein</fullName>
    </submittedName>
</protein>
<comment type="caution">
    <text evidence="2">The sequence shown here is derived from an EMBL/GenBank/DDBJ whole genome shotgun (WGS) entry which is preliminary data.</text>
</comment>
<dbReference type="Proteomes" id="UP001054837">
    <property type="component" value="Unassembled WGS sequence"/>
</dbReference>
<dbReference type="AlphaFoldDB" id="A0AAV4Q9L1"/>
<evidence type="ECO:0000313" key="3">
    <source>
        <dbReference type="Proteomes" id="UP001054837"/>
    </source>
</evidence>
<reference evidence="2 3" key="1">
    <citation type="submission" date="2021-06" db="EMBL/GenBank/DDBJ databases">
        <title>Caerostris darwini draft genome.</title>
        <authorList>
            <person name="Kono N."/>
            <person name="Arakawa K."/>
        </authorList>
    </citation>
    <scope>NUCLEOTIDE SEQUENCE [LARGE SCALE GENOMIC DNA]</scope>
</reference>
<feature type="compositionally biased region" description="Polar residues" evidence="1">
    <location>
        <begin position="1"/>
        <end position="12"/>
    </location>
</feature>
<gene>
    <name evidence="2" type="ORF">CDAR_317441</name>
</gene>
<keyword evidence="3" id="KW-1185">Reference proteome</keyword>
<proteinExistence type="predicted"/>
<name>A0AAV4Q9L1_9ARAC</name>
<feature type="compositionally biased region" description="Polar residues" evidence="1">
    <location>
        <begin position="107"/>
        <end position="118"/>
    </location>
</feature>
<evidence type="ECO:0000256" key="1">
    <source>
        <dbReference type="SAM" id="MobiDB-lite"/>
    </source>
</evidence>
<sequence>MDFTLEPNNLRFSSRKGRRDETGDFHRSVDRAKSFLLKPKWQILHEGTATLCHTLNSRSPKPYFDSRSPSYTLTLDPPSHTLTLDPPSHTLTLDPPSHTLTPDLPSHTLTPDSPSHTLTPDPPCTILEYRSSIHHIESKL</sequence>